<feature type="region of interest" description="Disordered" evidence="4">
    <location>
        <begin position="146"/>
        <end position="165"/>
    </location>
</feature>
<accession>A0A4Q4M9Q6</accession>
<gene>
    <name evidence="6" type="ORF">AA0117_g13480</name>
</gene>
<comment type="caution">
    <text evidence="6">The sequence shown here is derived from an EMBL/GenBank/DDBJ whole genome shotgun (WGS) entry which is preliminary data.</text>
</comment>
<dbReference type="PROSITE" id="PS50118">
    <property type="entry name" value="HMG_BOX_2"/>
    <property type="match status" value="1"/>
</dbReference>
<dbReference type="InterPro" id="IPR009071">
    <property type="entry name" value="HMG_box_dom"/>
</dbReference>
<feature type="domain" description="HMG box" evidence="5">
    <location>
        <begin position="80"/>
        <end position="148"/>
    </location>
</feature>
<evidence type="ECO:0000256" key="1">
    <source>
        <dbReference type="ARBA" id="ARBA00023125"/>
    </source>
</evidence>
<dbReference type="SMART" id="SM00398">
    <property type="entry name" value="HMG"/>
    <property type="match status" value="1"/>
</dbReference>
<dbReference type="SUPFAM" id="SSF47095">
    <property type="entry name" value="HMG-box"/>
    <property type="match status" value="1"/>
</dbReference>
<dbReference type="CDD" id="cd01389">
    <property type="entry name" value="HMG-box_ROX1-like"/>
    <property type="match status" value="1"/>
</dbReference>
<evidence type="ECO:0000256" key="4">
    <source>
        <dbReference type="SAM" id="MobiDB-lite"/>
    </source>
</evidence>
<evidence type="ECO:0000259" key="5">
    <source>
        <dbReference type="PROSITE" id="PS50118"/>
    </source>
</evidence>
<evidence type="ECO:0000313" key="7">
    <source>
        <dbReference type="Proteomes" id="UP000291422"/>
    </source>
</evidence>
<organism evidence="6 7">
    <name type="scientific">Alternaria alternata</name>
    <name type="common">Alternaria rot fungus</name>
    <name type="synonym">Torula alternata</name>
    <dbReference type="NCBI Taxonomy" id="5599"/>
    <lineage>
        <taxon>Eukaryota</taxon>
        <taxon>Fungi</taxon>
        <taxon>Dikarya</taxon>
        <taxon>Ascomycota</taxon>
        <taxon>Pezizomycotina</taxon>
        <taxon>Dothideomycetes</taxon>
        <taxon>Pleosporomycetidae</taxon>
        <taxon>Pleosporales</taxon>
        <taxon>Pleosporineae</taxon>
        <taxon>Pleosporaceae</taxon>
        <taxon>Alternaria</taxon>
        <taxon>Alternaria sect. Alternaria</taxon>
        <taxon>Alternaria alternata complex</taxon>
    </lineage>
</organism>
<dbReference type="GO" id="GO:0000978">
    <property type="term" value="F:RNA polymerase II cis-regulatory region sequence-specific DNA binding"/>
    <property type="evidence" value="ECO:0007669"/>
    <property type="project" value="TreeGrafter"/>
</dbReference>
<evidence type="ECO:0000256" key="3">
    <source>
        <dbReference type="PROSITE-ProRule" id="PRU00267"/>
    </source>
</evidence>
<dbReference type="Proteomes" id="UP000291422">
    <property type="component" value="Unassembled WGS sequence"/>
</dbReference>
<evidence type="ECO:0000313" key="6">
    <source>
        <dbReference type="EMBL" id="RYN46485.1"/>
    </source>
</evidence>
<keyword evidence="2 3" id="KW-0539">Nucleus</keyword>
<feature type="DNA-binding region" description="HMG box" evidence="3">
    <location>
        <begin position="80"/>
        <end position="148"/>
    </location>
</feature>
<proteinExistence type="predicted"/>
<dbReference type="Gene3D" id="1.10.30.10">
    <property type="entry name" value="High mobility group box domain"/>
    <property type="match status" value="1"/>
</dbReference>
<protein>
    <recommendedName>
        <fullName evidence="5">HMG box domain-containing protein</fullName>
    </recommendedName>
</protein>
<dbReference type="Pfam" id="PF00505">
    <property type="entry name" value="HMG_box"/>
    <property type="match status" value="1"/>
</dbReference>
<dbReference type="InterPro" id="IPR036910">
    <property type="entry name" value="HMG_box_dom_sf"/>
</dbReference>
<dbReference type="AlphaFoldDB" id="A0A4Q4M9Q6"/>
<dbReference type="PANTHER" id="PTHR45789:SF2">
    <property type="entry name" value="FI18025P1"/>
    <property type="match status" value="1"/>
</dbReference>
<dbReference type="VEuPathDB" id="FungiDB:CC77DRAFT_1029953"/>
<evidence type="ECO:0000256" key="2">
    <source>
        <dbReference type="ARBA" id="ARBA00023242"/>
    </source>
</evidence>
<sequence>MRSLSYVVQTCDHRMRASRPRTANTAKGRKSRTLVCSNLNQPLSEHSDDVIEAAAKRTQEWVNRPEDVRWRETKQRDGHIARPPNSFMLYRSAYIPEAKARYSQHKQQNLSAIVGRSWHMESQKVRQVYEAYAIIERSNHRKAYPNYKFSPRKSTMKKGVTSSEEEPRAISEDVYSWCDSPLAVAANKDQAWDTTPCPVDMDASVRSTAPGAFAAWLPPQLTLWQDQCGNQAIQYQEAKNNVLWSSMTTTPPCQEPCSVSWEPRMDSMAFPTVPNTNGLPVASRPWSGAEMLAGAGINYTISAQDPSCCGYPYTWSGSAALP</sequence>
<reference evidence="7" key="1">
    <citation type="journal article" date="2019" name="bioRxiv">
        <title>Genomics, evolutionary history and diagnostics of the Alternaria alternata species group including apple and Asian pear pathotypes.</title>
        <authorList>
            <person name="Armitage A.D."/>
            <person name="Cockerton H.M."/>
            <person name="Sreenivasaprasad S."/>
            <person name="Woodhall J.W."/>
            <person name="Lane C.R."/>
            <person name="Harrison R.J."/>
            <person name="Clarkson J.P."/>
        </authorList>
    </citation>
    <scope>NUCLEOTIDE SEQUENCE [LARGE SCALE GENOMIC DNA]</scope>
    <source>
        <strain evidence="7">FERA 1177</strain>
    </source>
</reference>
<dbReference type="EMBL" id="PDXD01000436">
    <property type="protein sequence ID" value="RYN46485.1"/>
    <property type="molecule type" value="Genomic_DNA"/>
</dbReference>
<dbReference type="GO" id="GO:0000981">
    <property type="term" value="F:DNA-binding transcription factor activity, RNA polymerase II-specific"/>
    <property type="evidence" value="ECO:0007669"/>
    <property type="project" value="TreeGrafter"/>
</dbReference>
<dbReference type="GO" id="GO:0005634">
    <property type="term" value="C:nucleus"/>
    <property type="evidence" value="ECO:0007669"/>
    <property type="project" value="UniProtKB-UniRule"/>
</dbReference>
<dbReference type="PANTHER" id="PTHR45789">
    <property type="entry name" value="FI18025P1"/>
    <property type="match status" value="1"/>
</dbReference>
<dbReference type="InterPro" id="IPR051356">
    <property type="entry name" value="SOX/SOX-like_TF"/>
</dbReference>
<keyword evidence="1 3" id="KW-0238">DNA-binding</keyword>
<name>A0A4Q4M9Q6_ALTAL</name>